<feature type="transmembrane region" description="Helical" evidence="9">
    <location>
        <begin position="94"/>
        <end position="115"/>
    </location>
</feature>
<dbReference type="InterPro" id="IPR017452">
    <property type="entry name" value="GPCR_Rhodpsn_7TM"/>
</dbReference>
<comment type="subcellular location">
    <subcellularLocation>
        <location evidence="1">Membrane</location>
        <topology evidence="1">Multi-pass membrane protein</topology>
    </subcellularLocation>
</comment>
<dbReference type="PRINTS" id="PR00237">
    <property type="entry name" value="GPCRRHODOPSN"/>
</dbReference>
<reference evidence="11" key="1">
    <citation type="journal article" date="2023" name="G3 (Bethesda)">
        <title>Whole genome assembly and annotation of the endangered Caribbean coral Acropora cervicornis.</title>
        <authorList>
            <person name="Selwyn J.D."/>
            <person name="Vollmer S.V."/>
        </authorList>
    </citation>
    <scope>NUCLEOTIDE SEQUENCE</scope>
    <source>
        <strain evidence="11">K2</strain>
    </source>
</reference>
<feature type="domain" description="G-protein coupled receptors family 1 profile" evidence="10">
    <location>
        <begin position="35"/>
        <end position="306"/>
    </location>
</feature>
<keyword evidence="5 9" id="KW-0472">Membrane</keyword>
<evidence type="ECO:0000256" key="3">
    <source>
        <dbReference type="ARBA" id="ARBA00022989"/>
    </source>
</evidence>
<evidence type="ECO:0000256" key="2">
    <source>
        <dbReference type="ARBA" id="ARBA00022692"/>
    </source>
</evidence>
<dbReference type="Pfam" id="PF00001">
    <property type="entry name" value="7tm_1"/>
    <property type="match status" value="1"/>
</dbReference>
<dbReference type="SUPFAM" id="SSF81321">
    <property type="entry name" value="Family A G protein-coupled receptor-like"/>
    <property type="match status" value="1"/>
</dbReference>
<comment type="caution">
    <text evidence="11">The sequence shown here is derived from an EMBL/GenBank/DDBJ whole genome shotgun (WGS) entry which is preliminary data.</text>
</comment>
<evidence type="ECO:0000256" key="6">
    <source>
        <dbReference type="ARBA" id="ARBA00023170"/>
    </source>
</evidence>
<comment type="similarity">
    <text evidence="8">Belongs to the G-protein coupled receptor 1 family.</text>
</comment>
<dbReference type="EMBL" id="JARQWQ010000018">
    <property type="protein sequence ID" value="KAK2565964.1"/>
    <property type="molecule type" value="Genomic_DNA"/>
</dbReference>
<organism evidence="11 12">
    <name type="scientific">Acropora cervicornis</name>
    <name type="common">Staghorn coral</name>
    <dbReference type="NCBI Taxonomy" id="6130"/>
    <lineage>
        <taxon>Eukaryota</taxon>
        <taxon>Metazoa</taxon>
        <taxon>Cnidaria</taxon>
        <taxon>Anthozoa</taxon>
        <taxon>Hexacorallia</taxon>
        <taxon>Scleractinia</taxon>
        <taxon>Astrocoeniina</taxon>
        <taxon>Acroporidae</taxon>
        <taxon>Acropora</taxon>
    </lineage>
</organism>
<dbReference type="PROSITE" id="PS00237">
    <property type="entry name" value="G_PROTEIN_RECEP_F1_1"/>
    <property type="match status" value="1"/>
</dbReference>
<feature type="transmembrane region" description="Helical" evidence="9">
    <location>
        <begin position="179"/>
        <end position="202"/>
    </location>
</feature>
<feature type="transmembrane region" description="Helical" evidence="9">
    <location>
        <begin position="138"/>
        <end position="159"/>
    </location>
</feature>
<dbReference type="CDD" id="cd00637">
    <property type="entry name" value="7tm_classA_rhodopsin-like"/>
    <property type="match status" value="1"/>
</dbReference>
<proteinExistence type="inferred from homology"/>
<evidence type="ECO:0000256" key="7">
    <source>
        <dbReference type="ARBA" id="ARBA00023224"/>
    </source>
</evidence>
<evidence type="ECO:0000256" key="9">
    <source>
        <dbReference type="SAM" id="Phobius"/>
    </source>
</evidence>
<evidence type="ECO:0000256" key="4">
    <source>
        <dbReference type="ARBA" id="ARBA00023040"/>
    </source>
</evidence>
<keyword evidence="7 8" id="KW-0807">Transducer</keyword>
<evidence type="ECO:0000313" key="12">
    <source>
        <dbReference type="Proteomes" id="UP001249851"/>
    </source>
</evidence>
<dbReference type="PROSITE" id="PS50262">
    <property type="entry name" value="G_PROTEIN_RECEP_F1_2"/>
    <property type="match status" value="1"/>
</dbReference>
<dbReference type="InterPro" id="IPR000276">
    <property type="entry name" value="GPCR_Rhodpsn"/>
</dbReference>
<protein>
    <submittedName>
        <fullName evidence="11">Galanin receptor type 2</fullName>
    </submittedName>
</protein>
<accession>A0AAD9QR49</accession>
<feature type="transmembrane region" description="Helical" evidence="9">
    <location>
        <begin position="56"/>
        <end position="74"/>
    </location>
</feature>
<dbReference type="GO" id="GO:0004930">
    <property type="term" value="F:G protein-coupled receptor activity"/>
    <property type="evidence" value="ECO:0007669"/>
    <property type="project" value="UniProtKB-KW"/>
</dbReference>
<keyword evidence="3 9" id="KW-1133">Transmembrane helix</keyword>
<keyword evidence="2 8" id="KW-0812">Transmembrane</keyword>
<dbReference type="GO" id="GO:0016020">
    <property type="term" value="C:membrane"/>
    <property type="evidence" value="ECO:0007669"/>
    <property type="project" value="UniProtKB-SubCell"/>
</dbReference>
<keyword evidence="6 8" id="KW-0675">Receptor</keyword>
<evidence type="ECO:0000259" key="10">
    <source>
        <dbReference type="PROSITE" id="PS50262"/>
    </source>
</evidence>
<evidence type="ECO:0000256" key="8">
    <source>
        <dbReference type="RuleBase" id="RU000688"/>
    </source>
</evidence>
<keyword evidence="12" id="KW-1185">Reference proteome</keyword>
<sequence length="364" mass="41235">MSNNSTQELGSDPPGEVAIFRLVLQIAIAVLGTSANVVVIAKIIRGTKAFSVMTPYILSLAFADLGILLINYPLAILKIHFSGEFFLGEVVCLYITPFAETFFGASIWSIAAIAAERYLKVAWQRTLLHLGRRPSKRIVCIVILIWLVSFLVAGLPPYFNYTYHSVTRECYPEYTVKTFRGVTIVNAIFLFFLPLCIVAFSYQRINKLVGKRAFRLQDQTPNSSAEASREIIKKNTDAIVIQTRKTKRLLVPLVILFFVTMLPYHSFALLLAYADTSKFSIDFVYNYLAVATFCVAINSAADPFVYYIMNSDFRREIKTSLSRCFRGTWRRRFRKANLSSLHISKGSTEITNEPFVQTHHETLV</sequence>
<dbReference type="Proteomes" id="UP001249851">
    <property type="component" value="Unassembled WGS sequence"/>
</dbReference>
<feature type="transmembrane region" description="Helical" evidence="9">
    <location>
        <begin position="285"/>
        <end position="308"/>
    </location>
</feature>
<dbReference type="PANTHER" id="PTHR24243:SF208">
    <property type="entry name" value="PYROKININ-1 RECEPTOR"/>
    <property type="match status" value="1"/>
</dbReference>
<evidence type="ECO:0000256" key="5">
    <source>
        <dbReference type="ARBA" id="ARBA00023136"/>
    </source>
</evidence>
<feature type="transmembrane region" description="Helical" evidence="9">
    <location>
        <begin position="249"/>
        <end position="273"/>
    </location>
</feature>
<reference evidence="11" key="2">
    <citation type="journal article" date="2023" name="Science">
        <title>Genomic signatures of disease resistance in endangered staghorn corals.</title>
        <authorList>
            <person name="Vollmer S.V."/>
            <person name="Selwyn J.D."/>
            <person name="Despard B.A."/>
            <person name="Roesel C.L."/>
        </authorList>
    </citation>
    <scope>NUCLEOTIDE SEQUENCE</scope>
    <source>
        <strain evidence="11">K2</strain>
    </source>
</reference>
<keyword evidence="4 8" id="KW-0297">G-protein coupled receptor</keyword>
<gene>
    <name evidence="11" type="ORF">P5673_010273</name>
</gene>
<evidence type="ECO:0000313" key="11">
    <source>
        <dbReference type="EMBL" id="KAK2565964.1"/>
    </source>
</evidence>
<dbReference type="Gene3D" id="1.20.1070.10">
    <property type="entry name" value="Rhodopsin 7-helix transmembrane proteins"/>
    <property type="match status" value="1"/>
</dbReference>
<feature type="transmembrane region" description="Helical" evidence="9">
    <location>
        <begin position="20"/>
        <end position="44"/>
    </location>
</feature>
<evidence type="ECO:0000256" key="1">
    <source>
        <dbReference type="ARBA" id="ARBA00004141"/>
    </source>
</evidence>
<name>A0AAD9QR49_ACRCE</name>
<dbReference type="PANTHER" id="PTHR24243">
    <property type="entry name" value="G-PROTEIN COUPLED RECEPTOR"/>
    <property type="match status" value="1"/>
</dbReference>
<dbReference type="AlphaFoldDB" id="A0AAD9QR49"/>